<dbReference type="Pfam" id="PF09339">
    <property type="entry name" value="HTH_IclR"/>
    <property type="match status" value="1"/>
</dbReference>
<dbReference type="EMBL" id="MSIF01000018">
    <property type="protein sequence ID" value="OLF07020.1"/>
    <property type="molecule type" value="Genomic_DNA"/>
</dbReference>
<proteinExistence type="predicted"/>
<dbReference type="PROSITE" id="PS51078">
    <property type="entry name" value="ICLR_ED"/>
    <property type="match status" value="1"/>
</dbReference>
<dbReference type="InterPro" id="IPR050707">
    <property type="entry name" value="HTH_MetabolicPath_Reg"/>
</dbReference>
<dbReference type="GO" id="GO:0003700">
    <property type="term" value="F:DNA-binding transcription factor activity"/>
    <property type="evidence" value="ECO:0007669"/>
    <property type="project" value="TreeGrafter"/>
</dbReference>
<feature type="domain" description="IclR-ED" evidence="5">
    <location>
        <begin position="58"/>
        <end position="245"/>
    </location>
</feature>
<organism evidence="6 7">
    <name type="scientific">Actinophytocola xinjiangensis</name>
    <dbReference type="NCBI Taxonomy" id="485602"/>
    <lineage>
        <taxon>Bacteria</taxon>
        <taxon>Bacillati</taxon>
        <taxon>Actinomycetota</taxon>
        <taxon>Actinomycetes</taxon>
        <taxon>Pseudonocardiales</taxon>
        <taxon>Pseudonocardiaceae</taxon>
    </lineage>
</organism>
<evidence type="ECO:0000313" key="7">
    <source>
        <dbReference type="Proteomes" id="UP000185696"/>
    </source>
</evidence>
<evidence type="ECO:0000313" key="6">
    <source>
        <dbReference type="EMBL" id="OLF07020.1"/>
    </source>
</evidence>
<dbReference type="PANTHER" id="PTHR30136">
    <property type="entry name" value="HELIX-TURN-HELIX TRANSCRIPTIONAL REGULATOR, ICLR FAMILY"/>
    <property type="match status" value="1"/>
</dbReference>
<evidence type="ECO:0000259" key="4">
    <source>
        <dbReference type="PROSITE" id="PS51077"/>
    </source>
</evidence>
<evidence type="ECO:0000259" key="5">
    <source>
        <dbReference type="PROSITE" id="PS51078"/>
    </source>
</evidence>
<keyword evidence="2" id="KW-0238">DNA-binding</keyword>
<keyword evidence="3" id="KW-0804">Transcription</keyword>
<dbReference type="InterPro" id="IPR036390">
    <property type="entry name" value="WH_DNA-bd_sf"/>
</dbReference>
<dbReference type="Proteomes" id="UP000185696">
    <property type="component" value="Unassembled WGS sequence"/>
</dbReference>
<keyword evidence="7" id="KW-1185">Reference proteome</keyword>
<dbReference type="InterPro" id="IPR005471">
    <property type="entry name" value="Tscrpt_reg_IclR_N"/>
</dbReference>
<keyword evidence="1" id="KW-0805">Transcription regulation</keyword>
<dbReference type="GO" id="GO:0045892">
    <property type="term" value="P:negative regulation of DNA-templated transcription"/>
    <property type="evidence" value="ECO:0007669"/>
    <property type="project" value="TreeGrafter"/>
</dbReference>
<feature type="domain" description="HTH iclR-type" evidence="4">
    <location>
        <begin position="1"/>
        <end position="57"/>
    </location>
</feature>
<gene>
    <name evidence="6" type="ORF">BLA60_29655</name>
</gene>
<comment type="caution">
    <text evidence="6">The sequence shown here is derived from an EMBL/GenBank/DDBJ whole genome shotgun (WGS) entry which is preliminary data.</text>
</comment>
<evidence type="ECO:0000256" key="2">
    <source>
        <dbReference type="ARBA" id="ARBA00023125"/>
    </source>
</evidence>
<dbReference type="Pfam" id="PF01614">
    <property type="entry name" value="IclR_C"/>
    <property type="match status" value="1"/>
</dbReference>
<dbReference type="InterPro" id="IPR036388">
    <property type="entry name" value="WH-like_DNA-bd_sf"/>
</dbReference>
<dbReference type="Gene3D" id="3.30.450.40">
    <property type="match status" value="1"/>
</dbReference>
<accession>A0A7Z1AVQ4</accession>
<dbReference type="Gene3D" id="1.10.10.10">
    <property type="entry name" value="Winged helix-like DNA-binding domain superfamily/Winged helix DNA-binding domain"/>
    <property type="match status" value="1"/>
</dbReference>
<protein>
    <recommendedName>
        <fullName evidence="8">IclR family transcriptional regulator</fullName>
    </recommendedName>
</protein>
<dbReference type="PANTHER" id="PTHR30136:SF35">
    <property type="entry name" value="HTH-TYPE TRANSCRIPTIONAL REGULATOR RV1719"/>
    <property type="match status" value="1"/>
</dbReference>
<dbReference type="GO" id="GO:0003677">
    <property type="term" value="F:DNA binding"/>
    <property type="evidence" value="ECO:0007669"/>
    <property type="project" value="UniProtKB-KW"/>
</dbReference>
<name>A0A7Z1AVQ4_9PSEU</name>
<reference evidence="6 7" key="1">
    <citation type="submission" date="2016-12" db="EMBL/GenBank/DDBJ databases">
        <title>The draft genome sequence of Actinophytocola xinjiangensis.</title>
        <authorList>
            <person name="Wang W."/>
            <person name="Yuan L."/>
        </authorList>
    </citation>
    <scope>NUCLEOTIDE SEQUENCE [LARGE SCALE GENOMIC DNA]</scope>
    <source>
        <strain evidence="6 7">CGMCC 4.4663</strain>
    </source>
</reference>
<evidence type="ECO:0000256" key="1">
    <source>
        <dbReference type="ARBA" id="ARBA00023015"/>
    </source>
</evidence>
<dbReference type="AlphaFoldDB" id="A0A7Z1AVQ4"/>
<dbReference type="SUPFAM" id="SSF46785">
    <property type="entry name" value="Winged helix' DNA-binding domain"/>
    <property type="match status" value="1"/>
</dbReference>
<dbReference type="InterPro" id="IPR029016">
    <property type="entry name" value="GAF-like_dom_sf"/>
</dbReference>
<evidence type="ECO:0000256" key="3">
    <source>
        <dbReference type="ARBA" id="ARBA00023163"/>
    </source>
</evidence>
<sequence>MALLDAVARSGPGGAALRELCQTVGLHQSTGRTILAALVTHGLVAQDERSRYYRLGARVFTLNQMYLAQTDLTVVSAPVMRALWEQTAETVHLAVLQGARRVNIAVLVSPQLLNINPSGRANDASLVPLEKTAAGKVLLAALEPDELSAMRRNADWEYFAAHPRPLTETLQDELREVRADGYATNVEEGAIGVCGVSAPVWDQSGRAAAALAVGYPAARYSPDYAEAMRKAVCDAAAELSAIMGGRPAGSWGTP</sequence>
<dbReference type="SUPFAM" id="SSF55781">
    <property type="entry name" value="GAF domain-like"/>
    <property type="match status" value="1"/>
</dbReference>
<evidence type="ECO:0008006" key="8">
    <source>
        <dbReference type="Google" id="ProtNLM"/>
    </source>
</evidence>
<dbReference type="InterPro" id="IPR014757">
    <property type="entry name" value="Tscrpt_reg_IclR_C"/>
</dbReference>
<dbReference type="SMART" id="SM00346">
    <property type="entry name" value="HTH_ICLR"/>
    <property type="match status" value="1"/>
</dbReference>
<dbReference type="PROSITE" id="PS51077">
    <property type="entry name" value="HTH_ICLR"/>
    <property type="match status" value="1"/>
</dbReference>